<dbReference type="EC" id="1.2.4.1" evidence="1"/>
<accession>A0A3S4Y2Y0</accession>
<dbReference type="KEGG" id="rpne:NCTC8284_02777"/>
<name>A0A3S4Y2Y0_9PAST</name>
<dbReference type="Proteomes" id="UP000278733">
    <property type="component" value="Chromosome"/>
</dbReference>
<dbReference type="Gene3D" id="3.40.50.970">
    <property type="match status" value="1"/>
</dbReference>
<proteinExistence type="predicted"/>
<sequence>MPARKPKFDVEYKVPALDDFKALLDAQPRGISTTMAFTRVLNTLLKDKILVKQLYQSSQMKRVLLVWKGYSAKSVFIIRMVKICAFRP</sequence>
<keyword evidence="1" id="KW-0560">Oxidoreductase</keyword>
<evidence type="ECO:0000313" key="1">
    <source>
        <dbReference type="EMBL" id="VEH67580.1"/>
    </source>
</evidence>
<dbReference type="AlphaFoldDB" id="A0A3S4Y2Y0"/>
<organism evidence="1 2">
    <name type="scientific">Rodentibacter pneumotropicus</name>
    <dbReference type="NCBI Taxonomy" id="758"/>
    <lineage>
        <taxon>Bacteria</taxon>
        <taxon>Pseudomonadati</taxon>
        <taxon>Pseudomonadota</taxon>
        <taxon>Gammaproteobacteria</taxon>
        <taxon>Pasteurellales</taxon>
        <taxon>Pasteurellaceae</taxon>
        <taxon>Rodentibacter</taxon>
    </lineage>
</organism>
<dbReference type="GO" id="GO:0004739">
    <property type="term" value="F:pyruvate dehydrogenase (acetyl-transferring) activity"/>
    <property type="evidence" value="ECO:0007669"/>
    <property type="project" value="UniProtKB-EC"/>
</dbReference>
<dbReference type="EMBL" id="LR134405">
    <property type="protein sequence ID" value="VEH67580.1"/>
    <property type="molecule type" value="Genomic_DNA"/>
</dbReference>
<protein>
    <submittedName>
        <fullName evidence="1">Pyruvate dehydrogenase E1 component</fullName>
        <ecNumber evidence="1">1.2.4.1</ecNumber>
    </submittedName>
</protein>
<gene>
    <name evidence="1" type="primary">aceE_2</name>
    <name evidence="1" type="ORF">NCTC8284_02777</name>
</gene>
<keyword evidence="1" id="KW-0670">Pyruvate</keyword>
<reference evidence="1 2" key="1">
    <citation type="submission" date="2018-12" db="EMBL/GenBank/DDBJ databases">
        <authorList>
            <consortium name="Pathogen Informatics"/>
        </authorList>
    </citation>
    <scope>NUCLEOTIDE SEQUENCE [LARGE SCALE GENOMIC DNA]</scope>
    <source>
        <strain evidence="1 2">NCTC8284</strain>
    </source>
</reference>
<evidence type="ECO:0000313" key="2">
    <source>
        <dbReference type="Proteomes" id="UP000278733"/>
    </source>
</evidence>